<evidence type="ECO:0000313" key="3">
    <source>
        <dbReference type="Proteomes" id="UP001597304"/>
    </source>
</evidence>
<dbReference type="EMBL" id="JBHUEJ010000006">
    <property type="protein sequence ID" value="MFD1709422.1"/>
    <property type="molecule type" value="Genomic_DNA"/>
</dbReference>
<name>A0ABW4KQR2_9BURK</name>
<sequence>MYEVLAYVYETFWGGEDCPGREQLGRRLSNAGFEREEVQSALAWLDGLNVAAQSLAESPITGADLSLADARPTDSLRIYTPRELAHLGPDGIACLHFLERAGALPLELRELVIDRAMAVSESPLELDELKVIIMMVYWRTGVEPDVLILDELCDNPNRRLAH</sequence>
<keyword evidence="3" id="KW-1185">Reference proteome</keyword>
<comment type="caution">
    <text evidence="2">The sequence shown here is derived from an EMBL/GenBank/DDBJ whole genome shotgun (WGS) entry which is preliminary data.</text>
</comment>
<comment type="similarity">
    <text evidence="1">Belongs to the Smg family.</text>
</comment>
<proteinExistence type="inferred from homology"/>
<accession>A0ABW4KQR2</accession>
<reference evidence="3" key="1">
    <citation type="journal article" date="2019" name="Int. J. Syst. Evol. Microbiol.">
        <title>The Global Catalogue of Microorganisms (GCM) 10K type strain sequencing project: providing services to taxonomists for standard genome sequencing and annotation.</title>
        <authorList>
            <consortium name="The Broad Institute Genomics Platform"/>
            <consortium name="The Broad Institute Genome Sequencing Center for Infectious Disease"/>
            <person name="Wu L."/>
            <person name="Ma J."/>
        </authorList>
    </citation>
    <scope>NUCLEOTIDE SEQUENCE [LARGE SCALE GENOMIC DNA]</scope>
    <source>
        <strain evidence="3">LMG 29247</strain>
    </source>
</reference>
<dbReference type="Proteomes" id="UP001597304">
    <property type="component" value="Unassembled WGS sequence"/>
</dbReference>
<dbReference type="RefSeq" id="WP_147912724.1">
    <property type="nucleotide sequence ID" value="NZ_JBHUEJ010000006.1"/>
</dbReference>
<dbReference type="Pfam" id="PF04361">
    <property type="entry name" value="DUF494"/>
    <property type="match status" value="1"/>
</dbReference>
<organism evidence="2 3">
    <name type="scientific">Ottowia flava</name>
    <dbReference type="NCBI Taxonomy" id="2675430"/>
    <lineage>
        <taxon>Bacteria</taxon>
        <taxon>Pseudomonadati</taxon>
        <taxon>Pseudomonadota</taxon>
        <taxon>Betaproteobacteria</taxon>
        <taxon>Burkholderiales</taxon>
        <taxon>Comamonadaceae</taxon>
        <taxon>Ottowia</taxon>
    </lineage>
</organism>
<dbReference type="HAMAP" id="MF_00598">
    <property type="entry name" value="Smg"/>
    <property type="match status" value="1"/>
</dbReference>
<dbReference type="PANTHER" id="PTHR38692:SF1">
    <property type="entry name" value="PROTEIN SMG"/>
    <property type="match status" value="1"/>
</dbReference>
<dbReference type="PANTHER" id="PTHR38692">
    <property type="entry name" value="PROTEIN SMG"/>
    <property type="match status" value="1"/>
</dbReference>
<protein>
    <recommendedName>
        <fullName evidence="1">Protein Smg homolog</fullName>
    </recommendedName>
</protein>
<evidence type="ECO:0000313" key="2">
    <source>
        <dbReference type="EMBL" id="MFD1709422.1"/>
    </source>
</evidence>
<gene>
    <name evidence="1" type="primary">smg</name>
    <name evidence="2" type="ORF">ACFSF0_02270</name>
</gene>
<dbReference type="InterPro" id="IPR007456">
    <property type="entry name" value="Smg"/>
</dbReference>
<evidence type="ECO:0000256" key="1">
    <source>
        <dbReference type="HAMAP-Rule" id="MF_00598"/>
    </source>
</evidence>